<comment type="caution">
    <text evidence="2">The sequence shown here is derived from an EMBL/GenBank/DDBJ whole genome shotgun (WGS) entry which is preliminary data.</text>
</comment>
<feature type="chain" id="PRO_5012905933" evidence="1">
    <location>
        <begin position="31"/>
        <end position="665"/>
    </location>
</feature>
<dbReference type="EMBL" id="MKVH01000003">
    <property type="protein sequence ID" value="OJX60732.1"/>
    <property type="molecule type" value="Genomic_DNA"/>
</dbReference>
<evidence type="ECO:0000256" key="1">
    <source>
        <dbReference type="SAM" id="SignalP"/>
    </source>
</evidence>
<keyword evidence="1" id="KW-0732">Signal</keyword>
<proteinExistence type="predicted"/>
<reference evidence="2 3" key="1">
    <citation type="submission" date="2016-09" db="EMBL/GenBank/DDBJ databases">
        <title>Genome-resolved meta-omics ties microbial dynamics to process performance in biotechnology for thiocyanate degradation.</title>
        <authorList>
            <person name="Kantor R.S."/>
            <person name="Huddy R.J."/>
            <person name="Iyer R."/>
            <person name="Thomas B.C."/>
            <person name="Brown C.T."/>
            <person name="Anantharaman K."/>
            <person name="Tringe S."/>
            <person name="Hettich R.L."/>
            <person name="Harrison S.T."/>
            <person name="Banfield J.F."/>
        </authorList>
    </citation>
    <scope>NUCLEOTIDE SEQUENCE [LARGE SCALE GENOMIC DNA]</scope>
    <source>
        <strain evidence="2">59-99</strain>
    </source>
</reference>
<feature type="signal peptide" evidence="1">
    <location>
        <begin position="1"/>
        <end position="30"/>
    </location>
</feature>
<evidence type="ECO:0000313" key="2">
    <source>
        <dbReference type="EMBL" id="OJX60732.1"/>
    </source>
</evidence>
<accession>A0A1M3L599</accession>
<dbReference type="Proteomes" id="UP000184233">
    <property type="component" value="Unassembled WGS sequence"/>
</dbReference>
<name>A0A1M3L599_9BACT</name>
<organism evidence="2 3">
    <name type="scientific">Candidatus Kapaibacterium thiocyanatum</name>
    <dbReference type="NCBI Taxonomy" id="1895771"/>
    <lineage>
        <taxon>Bacteria</taxon>
        <taxon>Pseudomonadati</taxon>
        <taxon>Candidatus Kapaibacteriota</taxon>
        <taxon>Candidatus Kapaibacteriia</taxon>
        <taxon>Candidatus Kapaibacteriales</taxon>
        <taxon>Candidatus Kapaibacteriaceae</taxon>
        <taxon>Candidatus Kapaibacterium</taxon>
    </lineage>
</organism>
<evidence type="ECO:0000313" key="3">
    <source>
        <dbReference type="Proteomes" id="UP000184233"/>
    </source>
</evidence>
<protein>
    <submittedName>
        <fullName evidence="2">Uncharacterized protein</fullName>
    </submittedName>
</protein>
<gene>
    <name evidence="2" type="ORF">BGO89_03945</name>
</gene>
<dbReference type="AlphaFoldDB" id="A0A1M3L599"/>
<sequence length="665" mass="73482">MPHRTVLGIVVSYLSLCAIVLILCSRHAQAQSPWSVTASGGITLMGSSSSFTTIPGIPVPPSREPLRYSGQGTWSARPSFAIAGDMRLFGDLHGGLRLGYAGSTATTAAPERIPIATEQGVYLATLQHKLVTSFTWFSAEPYVRYEPLRWLGLEFAVPVTFLTGSTYTQTQRFSDPDGLQFTDGSVEQRTGEGGVPNARTTIPMISLGAEGMFPLVADSTLLIVPSMSYAFALSDVVDNTSLRFSGLRLGVGIRYRAPGPVPRRDTVRITDIVRDTTVVLSRDVKTITTQFADRTVEQFVIGDTIRTLVKEQYRRLVPKPPTVLRASVQVAFVSAKGVVSDDAQVRTHRVRRTRIIPVIPAVAFDEDSVTVLPDRYVRLNKRSAARWKEETAIRIGSGSHWQYQVLNVVGSRLLASGGSMQLDAYDDGTAEGRRNAMRRCETVRDYLTTTFGIPARRIPISVRRGQSSQQPWVLMSDTSETLFRPLTVVDTTSETQLPKVRVSPDVVSEAGVASWSIRMMQQQGRQVRVFDGKGDLPDSIDWDMNQDLDARVAMRDMTLVELFVTDKEGSSVRSAPGRIGLRNASVTDISLDIVEEQLEVLKLVVPPYLMVPETSTPSTTAWTRVEEYPPGSSEQADVWFRSGLAAAERDFYRHAEVYVKEERRP</sequence>
<dbReference type="STRING" id="1895771.BGO89_03945"/>